<evidence type="ECO:0000256" key="2">
    <source>
        <dbReference type="SAM" id="Phobius"/>
    </source>
</evidence>
<organism evidence="3 4">
    <name type="scientific">Gordonia soli NBRC 108243</name>
    <dbReference type="NCBI Taxonomy" id="1223545"/>
    <lineage>
        <taxon>Bacteria</taxon>
        <taxon>Bacillati</taxon>
        <taxon>Actinomycetota</taxon>
        <taxon>Actinomycetes</taxon>
        <taxon>Mycobacteriales</taxon>
        <taxon>Gordoniaceae</taxon>
        <taxon>Gordonia</taxon>
    </lineage>
</organism>
<feature type="transmembrane region" description="Helical" evidence="2">
    <location>
        <begin position="25"/>
        <end position="46"/>
    </location>
</feature>
<proteinExistence type="predicted"/>
<gene>
    <name evidence="3" type="ORF">GS4_35_00340</name>
</gene>
<name>M0QPH1_9ACTN</name>
<dbReference type="EMBL" id="BANX01000035">
    <property type="protein sequence ID" value="GAC70458.1"/>
    <property type="molecule type" value="Genomic_DNA"/>
</dbReference>
<dbReference type="STRING" id="1223545.GS4_35_00340"/>
<evidence type="ECO:0000313" key="4">
    <source>
        <dbReference type="Proteomes" id="UP000011666"/>
    </source>
</evidence>
<dbReference type="RefSeq" id="WP_007624510.1">
    <property type="nucleotide sequence ID" value="NZ_BANX01000035.1"/>
</dbReference>
<dbReference type="eggNOG" id="ENOG5033HJ6">
    <property type="taxonomic scope" value="Bacteria"/>
</dbReference>
<sequence>MILHTAALGVTEILAAEQPKGPEFGKASPLGLLVIVLLLVGTALLIRSMNRQLKKLPTTFDSDHPEPDQAFDEGTDAVPDAGEQPARPADAPPSEARPTDDSEERTADESTAPGT</sequence>
<reference evidence="3 4" key="1">
    <citation type="submission" date="2013-01" db="EMBL/GenBank/DDBJ databases">
        <title>Whole genome shotgun sequence of Gordonia soli NBRC 108243.</title>
        <authorList>
            <person name="Isaki-Nakamura S."/>
            <person name="Hosoyama A."/>
            <person name="Tsuchikane K."/>
            <person name="Ando Y."/>
            <person name="Baba S."/>
            <person name="Ohji S."/>
            <person name="Hamada M."/>
            <person name="Tamura T."/>
            <person name="Yamazoe A."/>
            <person name="Yamazaki S."/>
            <person name="Fujita N."/>
        </authorList>
    </citation>
    <scope>NUCLEOTIDE SEQUENCE [LARGE SCALE GENOMIC DNA]</scope>
    <source>
        <strain evidence="3 4">NBRC 108243</strain>
    </source>
</reference>
<dbReference type="AlphaFoldDB" id="M0QPH1"/>
<dbReference type="Proteomes" id="UP000011666">
    <property type="component" value="Unassembled WGS sequence"/>
</dbReference>
<keyword evidence="4" id="KW-1185">Reference proteome</keyword>
<dbReference type="OrthoDB" id="4775389at2"/>
<accession>M0QPH1</accession>
<feature type="compositionally biased region" description="Basic and acidic residues" evidence="1">
    <location>
        <begin position="97"/>
        <end position="108"/>
    </location>
</feature>
<evidence type="ECO:0000256" key="1">
    <source>
        <dbReference type="SAM" id="MobiDB-lite"/>
    </source>
</evidence>
<keyword evidence="2" id="KW-0472">Membrane</keyword>
<keyword evidence="2" id="KW-1133">Transmembrane helix</keyword>
<protein>
    <submittedName>
        <fullName evidence="3">Uncharacterized protein</fullName>
    </submittedName>
</protein>
<keyword evidence="2" id="KW-0812">Transmembrane</keyword>
<comment type="caution">
    <text evidence="3">The sequence shown here is derived from an EMBL/GenBank/DDBJ whole genome shotgun (WGS) entry which is preliminary data.</text>
</comment>
<evidence type="ECO:0000313" key="3">
    <source>
        <dbReference type="EMBL" id="GAC70458.1"/>
    </source>
</evidence>
<feature type="region of interest" description="Disordered" evidence="1">
    <location>
        <begin position="57"/>
        <end position="115"/>
    </location>
</feature>